<accession>A0AAV2F4K8</accession>
<dbReference type="GO" id="GO:0030422">
    <property type="term" value="P:siRNA processing"/>
    <property type="evidence" value="ECO:0007669"/>
    <property type="project" value="TreeGrafter"/>
</dbReference>
<dbReference type="AlphaFoldDB" id="A0AAV2F4K8"/>
<keyword evidence="1" id="KW-0696">RNA-directed RNA polymerase</keyword>
<comment type="catalytic activity">
    <reaction evidence="1">
        <text>RNA(n) + a ribonucleoside 5'-triphosphate = RNA(n+1) + diphosphate</text>
        <dbReference type="Rhea" id="RHEA:21248"/>
        <dbReference type="Rhea" id="RHEA-COMP:14527"/>
        <dbReference type="Rhea" id="RHEA-COMP:17342"/>
        <dbReference type="ChEBI" id="CHEBI:33019"/>
        <dbReference type="ChEBI" id="CHEBI:61557"/>
        <dbReference type="ChEBI" id="CHEBI:140395"/>
        <dbReference type="EC" id="2.7.7.48"/>
    </reaction>
</comment>
<keyword evidence="1" id="KW-0694">RNA-binding</keyword>
<evidence type="ECO:0000256" key="1">
    <source>
        <dbReference type="RuleBase" id="RU363098"/>
    </source>
</evidence>
<dbReference type="Proteomes" id="UP001497516">
    <property type="component" value="Chromosome 6"/>
</dbReference>
<protein>
    <recommendedName>
        <fullName evidence="1">RNA-dependent RNA polymerase</fullName>
        <ecNumber evidence="1">2.7.7.48</ecNumber>
    </recommendedName>
</protein>
<dbReference type="GO" id="GO:0003968">
    <property type="term" value="F:RNA-directed RNA polymerase activity"/>
    <property type="evidence" value="ECO:0007669"/>
    <property type="project" value="UniProtKB-KW"/>
</dbReference>
<comment type="function">
    <text evidence="1">Probably involved in the RNA silencing pathway and required for the generation of small interfering RNAs (siRNAs).</text>
</comment>
<dbReference type="PANTHER" id="PTHR23079:SF1">
    <property type="entry name" value="RNA-DEPENDENT RNA POLYMERASE 1"/>
    <property type="match status" value="1"/>
</dbReference>
<dbReference type="EMBL" id="OZ034819">
    <property type="protein sequence ID" value="CAL1392908.1"/>
    <property type="molecule type" value="Genomic_DNA"/>
</dbReference>
<feature type="domain" description="RDRP core" evidence="2">
    <location>
        <begin position="5"/>
        <end position="90"/>
    </location>
</feature>
<dbReference type="EC" id="2.7.7.48" evidence="1"/>
<keyword evidence="1" id="KW-0548">Nucleotidyltransferase</keyword>
<reference evidence="3 4" key="1">
    <citation type="submission" date="2024-04" db="EMBL/GenBank/DDBJ databases">
        <authorList>
            <person name="Fracassetti M."/>
        </authorList>
    </citation>
    <scope>NUCLEOTIDE SEQUENCE [LARGE SCALE GENOMIC DNA]</scope>
</reference>
<keyword evidence="4" id="KW-1185">Reference proteome</keyword>
<keyword evidence="1" id="KW-0808">Transferase</keyword>
<dbReference type="GO" id="GO:0003723">
    <property type="term" value="F:RNA binding"/>
    <property type="evidence" value="ECO:0007669"/>
    <property type="project" value="UniProtKB-KW"/>
</dbReference>
<dbReference type="InterPro" id="IPR057596">
    <property type="entry name" value="RDRP_core"/>
</dbReference>
<evidence type="ECO:0000313" key="4">
    <source>
        <dbReference type="Proteomes" id="UP001497516"/>
    </source>
</evidence>
<evidence type="ECO:0000313" key="3">
    <source>
        <dbReference type="EMBL" id="CAL1392908.1"/>
    </source>
</evidence>
<dbReference type="Pfam" id="PF05183">
    <property type="entry name" value="RdRP"/>
    <property type="match status" value="1"/>
</dbReference>
<gene>
    <name evidence="3" type="ORF">LTRI10_LOCUS33522</name>
</gene>
<organism evidence="3 4">
    <name type="scientific">Linum trigynum</name>
    <dbReference type="NCBI Taxonomy" id="586398"/>
    <lineage>
        <taxon>Eukaryota</taxon>
        <taxon>Viridiplantae</taxon>
        <taxon>Streptophyta</taxon>
        <taxon>Embryophyta</taxon>
        <taxon>Tracheophyta</taxon>
        <taxon>Spermatophyta</taxon>
        <taxon>Magnoliopsida</taxon>
        <taxon>eudicotyledons</taxon>
        <taxon>Gunneridae</taxon>
        <taxon>Pentapetalae</taxon>
        <taxon>rosids</taxon>
        <taxon>fabids</taxon>
        <taxon>Malpighiales</taxon>
        <taxon>Linaceae</taxon>
        <taxon>Linum</taxon>
    </lineage>
</organism>
<dbReference type="InterPro" id="IPR007855">
    <property type="entry name" value="RDRP"/>
</dbReference>
<name>A0AAV2F4K8_9ROSI</name>
<sequence length="103" mass="11417">MLQINPCKIYFAGLEVNVSNRVLRHFPVDIENFIRVTFIDEELDDIYFTDLAPHGSSANDTKKGALYTLRNGVVVGSKKFEFLAFSTSSCGRTLAGCLLLDPA</sequence>
<dbReference type="GO" id="GO:0031380">
    <property type="term" value="C:nuclear RNA-directed RNA polymerase complex"/>
    <property type="evidence" value="ECO:0007669"/>
    <property type="project" value="TreeGrafter"/>
</dbReference>
<evidence type="ECO:0000259" key="2">
    <source>
        <dbReference type="Pfam" id="PF05183"/>
    </source>
</evidence>
<dbReference type="PANTHER" id="PTHR23079">
    <property type="entry name" value="RNA-DEPENDENT RNA POLYMERASE"/>
    <property type="match status" value="1"/>
</dbReference>
<proteinExistence type="inferred from homology"/>
<comment type="similarity">
    <text evidence="1">Belongs to the RdRP family.</text>
</comment>
<keyword evidence="1" id="KW-0943">RNA-mediated gene silencing</keyword>